<evidence type="ECO:0000256" key="1">
    <source>
        <dbReference type="ARBA" id="ARBA00022491"/>
    </source>
</evidence>
<dbReference type="Pfam" id="PF17938">
    <property type="entry name" value="TetR_C_29"/>
    <property type="match status" value="1"/>
</dbReference>
<protein>
    <submittedName>
        <fullName evidence="7">TetR family transcriptional regulator</fullName>
    </submittedName>
</protein>
<evidence type="ECO:0000256" key="2">
    <source>
        <dbReference type="ARBA" id="ARBA00023015"/>
    </source>
</evidence>
<keyword evidence="4" id="KW-0804">Transcription</keyword>
<name>A0ABY4AIY9_9BURK</name>
<reference evidence="7 8" key="1">
    <citation type="submission" date="2020-11" db="EMBL/GenBank/DDBJ databases">
        <title>Algicoccus daihaiensis sp.nov., isolated from Daihai Lake in Inner Mongolia.</title>
        <authorList>
            <person name="Kai J."/>
        </authorList>
    </citation>
    <scope>NUCLEOTIDE SEQUENCE [LARGE SCALE GENOMIC DNA]</scope>
    <source>
        <strain evidence="8">f23</strain>
    </source>
</reference>
<evidence type="ECO:0000259" key="6">
    <source>
        <dbReference type="PROSITE" id="PS50977"/>
    </source>
</evidence>
<dbReference type="InterPro" id="IPR041474">
    <property type="entry name" value="NicS_C"/>
</dbReference>
<dbReference type="SUPFAM" id="SSF48498">
    <property type="entry name" value="Tetracyclin repressor-like, C-terminal domain"/>
    <property type="match status" value="1"/>
</dbReference>
<dbReference type="PRINTS" id="PR00455">
    <property type="entry name" value="HTHTETR"/>
</dbReference>
<dbReference type="InterPro" id="IPR023772">
    <property type="entry name" value="DNA-bd_HTH_TetR-type_CS"/>
</dbReference>
<dbReference type="SUPFAM" id="SSF46689">
    <property type="entry name" value="Homeodomain-like"/>
    <property type="match status" value="1"/>
</dbReference>
<evidence type="ECO:0000313" key="8">
    <source>
        <dbReference type="Proteomes" id="UP000831607"/>
    </source>
</evidence>
<proteinExistence type="predicted"/>
<dbReference type="PROSITE" id="PS01081">
    <property type="entry name" value="HTH_TETR_1"/>
    <property type="match status" value="1"/>
</dbReference>
<dbReference type="InterPro" id="IPR036271">
    <property type="entry name" value="Tet_transcr_reg_TetR-rel_C_sf"/>
</dbReference>
<dbReference type="EMBL" id="CP063982">
    <property type="protein sequence ID" value="UOD50139.1"/>
    <property type="molecule type" value="Genomic_DNA"/>
</dbReference>
<keyword evidence="2" id="KW-0805">Transcription regulation</keyword>
<dbReference type="InterPro" id="IPR001647">
    <property type="entry name" value="HTH_TetR"/>
</dbReference>
<evidence type="ECO:0000256" key="3">
    <source>
        <dbReference type="ARBA" id="ARBA00023125"/>
    </source>
</evidence>
<keyword evidence="3 5" id="KW-0238">DNA-binding</keyword>
<evidence type="ECO:0000256" key="5">
    <source>
        <dbReference type="PROSITE-ProRule" id="PRU00335"/>
    </source>
</evidence>
<evidence type="ECO:0000313" key="7">
    <source>
        <dbReference type="EMBL" id="UOD50139.1"/>
    </source>
</evidence>
<sequence length="227" mass="25627">MTQAKNPKATSKAAVGNKPLSARARSAQLTRDSVLKAAIKVFAKYGLNGGSIEKISSAAKSHDRMIYYYFGNKEGLFVAVLEETYRRFNEAEAKVEIDPKDPVLSLKKLVEFIVNYYHDHPEFVIILNSENLHRGKHIAKSELAQEYSSKAISVFSEVLLAGQKKGVFRDDLSPRDLYMMVAAMGYFYQSNRYTLSAFLGEKLEKTETFSAWEQFVMDAVLRTVTTK</sequence>
<feature type="domain" description="HTH tetR-type" evidence="6">
    <location>
        <begin position="28"/>
        <end position="88"/>
    </location>
</feature>
<evidence type="ECO:0000256" key="4">
    <source>
        <dbReference type="ARBA" id="ARBA00023163"/>
    </source>
</evidence>
<gene>
    <name evidence="7" type="ORF">DHf2319_11955</name>
</gene>
<dbReference type="Pfam" id="PF00440">
    <property type="entry name" value="TetR_N"/>
    <property type="match status" value="1"/>
</dbReference>
<feature type="DNA-binding region" description="H-T-H motif" evidence="5">
    <location>
        <begin position="51"/>
        <end position="70"/>
    </location>
</feature>
<dbReference type="InterPro" id="IPR050109">
    <property type="entry name" value="HTH-type_TetR-like_transc_reg"/>
</dbReference>
<dbReference type="InterPro" id="IPR009057">
    <property type="entry name" value="Homeodomain-like_sf"/>
</dbReference>
<dbReference type="Gene3D" id="1.10.357.10">
    <property type="entry name" value="Tetracycline Repressor, domain 2"/>
    <property type="match status" value="1"/>
</dbReference>
<keyword evidence="8" id="KW-1185">Reference proteome</keyword>
<dbReference type="PROSITE" id="PS50977">
    <property type="entry name" value="HTH_TETR_2"/>
    <property type="match status" value="1"/>
</dbReference>
<keyword evidence="1" id="KW-0678">Repressor</keyword>
<dbReference type="Proteomes" id="UP000831607">
    <property type="component" value="Chromosome"/>
</dbReference>
<dbReference type="PANTHER" id="PTHR30328:SF54">
    <property type="entry name" value="HTH-TYPE TRANSCRIPTIONAL REPRESSOR SCO4008"/>
    <property type="match status" value="1"/>
</dbReference>
<dbReference type="PANTHER" id="PTHR30328">
    <property type="entry name" value="TRANSCRIPTIONAL REPRESSOR"/>
    <property type="match status" value="1"/>
</dbReference>
<dbReference type="RefSeq" id="WP_243478535.1">
    <property type="nucleotide sequence ID" value="NZ_CP063982.1"/>
</dbReference>
<organism evidence="7 8">
    <name type="scientific">Orrella daihaiensis</name>
    <dbReference type="NCBI Taxonomy" id="2782176"/>
    <lineage>
        <taxon>Bacteria</taxon>
        <taxon>Pseudomonadati</taxon>
        <taxon>Pseudomonadota</taxon>
        <taxon>Betaproteobacteria</taxon>
        <taxon>Burkholderiales</taxon>
        <taxon>Alcaligenaceae</taxon>
        <taxon>Orrella</taxon>
    </lineage>
</organism>
<accession>A0ABY4AIY9</accession>